<protein>
    <submittedName>
        <fullName evidence="3">Uncharacterized protein</fullName>
    </submittedName>
</protein>
<sequence>MFHSRYTILSAGALLLGAAVEAIPPPELFTDAPSSGSASSQTSTSATSVITGTAAAGTAAAGTTTDNSAFPQFTLGPFPSGVFESGHFPSDRYPTGVSLSDVLPTQTVTKGIFPPPGVFPSGVFPTGSGGRILYPTGSGAAFPTDSLDYFKAPGVPEVFPTASASKGVEENWAPRRRSEYHLPCWTGFLTPPWCNNGEKSNEEGSPTQSAETTTYTNFFDALHDLFAPTPVPTAPTSAPTSSQTDISIPINGQQPTIGTPVLPGPSETVQPVNDLNDPIYTGAEIPIFTGTQVAVAPSDTAKPAPENLGAGAPINAPLVESFVPQIIPEPVTTSSVVQAPNPAVTEPPQPNVPENPENIPQPPAPVK</sequence>
<keyword evidence="2" id="KW-0732">Signal</keyword>
<evidence type="ECO:0000256" key="2">
    <source>
        <dbReference type="SAM" id="SignalP"/>
    </source>
</evidence>
<dbReference type="EMBL" id="ML978074">
    <property type="protein sequence ID" value="KAF2011284.1"/>
    <property type="molecule type" value="Genomic_DNA"/>
</dbReference>
<feature type="compositionally biased region" description="Pro residues" evidence="1">
    <location>
        <begin position="345"/>
        <end position="367"/>
    </location>
</feature>
<name>A0A6A5XFY6_9PLEO</name>
<keyword evidence="4" id="KW-1185">Reference proteome</keyword>
<dbReference type="GeneID" id="54286346"/>
<accession>A0A6A5XFY6</accession>
<reference evidence="3" key="1">
    <citation type="journal article" date="2020" name="Stud. Mycol.">
        <title>101 Dothideomycetes genomes: a test case for predicting lifestyles and emergence of pathogens.</title>
        <authorList>
            <person name="Haridas S."/>
            <person name="Albert R."/>
            <person name="Binder M."/>
            <person name="Bloem J."/>
            <person name="Labutti K."/>
            <person name="Salamov A."/>
            <person name="Andreopoulos B."/>
            <person name="Baker S."/>
            <person name="Barry K."/>
            <person name="Bills G."/>
            <person name="Bluhm B."/>
            <person name="Cannon C."/>
            <person name="Castanera R."/>
            <person name="Culley D."/>
            <person name="Daum C."/>
            <person name="Ezra D."/>
            <person name="Gonzalez J."/>
            <person name="Henrissat B."/>
            <person name="Kuo A."/>
            <person name="Liang C."/>
            <person name="Lipzen A."/>
            <person name="Lutzoni F."/>
            <person name="Magnuson J."/>
            <person name="Mondo S."/>
            <person name="Nolan M."/>
            <person name="Ohm R."/>
            <person name="Pangilinan J."/>
            <person name="Park H.-J."/>
            <person name="Ramirez L."/>
            <person name="Alfaro M."/>
            <person name="Sun H."/>
            <person name="Tritt A."/>
            <person name="Yoshinaga Y."/>
            <person name="Zwiers L.-H."/>
            <person name="Turgeon B."/>
            <person name="Goodwin S."/>
            <person name="Spatafora J."/>
            <person name="Crous P."/>
            <person name="Grigoriev I."/>
        </authorList>
    </citation>
    <scope>NUCLEOTIDE SEQUENCE</scope>
    <source>
        <strain evidence="3">CBS 175.79</strain>
    </source>
</reference>
<evidence type="ECO:0000256" key="1">
    <source>
        <dbReference type="SAM" id="MobiDB-lite"/>
    </source>
</evidence>
<evidence type="ECO:0000313" key="3">
    <source>
        <dbReference type="EMBL" id="KAF2011284.1"/>
    </source>
</evidence>
<organism evidence="3 4">
    <name type="scientific">Aaosphaeria arxii CBS 175.79</name>
    <dbReference type="NCBI Taxonomy" id="1450172"/>
    <lineage>
        <taxon>Eukaryota</taxon>
        <taxon>Fungi</taxon>
        <taxon>Dikarya</taxon>
        <taxon>Ascomycota</taxon>
        <taxon>Pezizomycotina</taxon>
        <taxon>Dothideomycetes</taxon>
        <taxon>Pleosporomycetidae</taxon>
        <taxon>Pleosporales</taxon>
        <taxon>Pleosporales incertae sedis</taxon>
        <taxon>Aaosphaeria</taxon>
    </lineage>
</organism>
<feature type="signal peptide" evidence="2">
    <location>
        <begin position="1"/>
        <end position="22"/>
    </location>
</feature>
<dbReference type="AlphaFoldDB" id="A0A6A5XFY6"/>
<feature type="chain" id="PRO_5025694837" evidence="2">
    <location>
        <begin position="23"/>
        <end position="367"/>
    </location>
</feature>
<feature type="region of interest" description="Disordered" evidence="1">
    <location>
        <begin position="333"/>
        <end position="367"/>
    </location>
</feature>
<evidence type="ECO:0000313" key="4">
    <source>
        <dbReference type="Proteomes" id="UP000799778"/>
    </source>
</evidence>
<dbReference type="RefSeq" id="XP_033379623.1">
    <property type="nucleotide sequence ID" value="XM_033528949.1"/>
</dbReference>
<gene>
    <name evidence="3" type="ORF">BU24DRAFT_426362</name>
</gene>
<dbReference type="Proteomes" id="UP000799778">
    <property type="component" value="Unassembled WGS sequence"/>
</dbReference>
<proteinExistence type="predicted"/>